<name>A0A0W8I7Z4_KOCRO</name>
<accession>A0A0W8I7Z4</accession>
<dbReference type="EMBL" id="LQBK01000033">
    <property type="protein sequence ID" value="KUG55394.1"/>
    <property type="molecule type" value="Genomic_DNA"/>
</dbReference>
<reference evidence="3" key="1">
    <citation type="submission" date="2015-12" db="EMBL/GenBank/DDBJ databases">
        <authorList>
            <person name="Nair G.R."/>
            <person name="Kaur G."/>
            <person name="Mayilraj S."/>
        </authorList>
    </citation>
    <scope>NUCLEOTIDE SEQUENCE [LARGE SCALE GENOMIC DNA]</scope>
    <source>
        <strain evidence="3">CD08_4</strain>
    </source>
</reference>
<dbReference type="STRING" id="136273.GY22_14055"/>
<keyword evidence="1" id="KW-0812">Transmembrane</keyword>
<evidence type="ECO:0000313" key="3">
    <source>
        <dbReference type="Proteomes" id="UP000053512"/>
    </source>
</evidence>
<keyword evidence="1" id="KW-1133">Transmembrane helix</keyword>
<dbReference type="AlphaFoldDB" id="A0A0W8I7Z4"/>
<evidence type="ECO:0000313" key="2">
    <source>
        <dbReference type="EMBL" id="KUG55394.1"/>
    </source>
</evidence>
<comment type="caution">
    <text evidence="2">The sequence shown here is derived from an EMBL/GenBank/DDBJ whole genome shotgun (WGS) entry which is preliminary data.</text>
</comment>
<sequence length="94" mass="10760">MGTVVGLGLTPFQGWEVMSWALLLAAAAWTAARGVRWIVRRYGQNTRWGRRARTRLGLRRARDGLLERHAAGELTEDEYRERLRLLEQEGRSGP</sequence>
<evidence type="ECO:0000256" key="1">
    <source>
        <dbReference type="SAM" id="Phobius"/>
    </source>
</evidence>
<organism evidence="2 3">
    <name type="scientific">Kocuria rosea subsp. polaris</name>
    <dbReference type="NCBI Taxonomy" id="136273"/>
    <lineage>
        <taxon>Bacteria</taxon>
        <taxon>Bacillati</taxon>
        <taxon>Actinomycetota</taxon>
        <taxon>Actinomycetes</taxon>
        <taxon>Micrococcales</taxon>
        <taxon>Micrococcaceae</taxon>
        <taxon>Kocuria</taxon>
    </lineage>
</organism>
<proteinExistence type="predicted"/>
<protein>
    <recommendedName>
        <fullName evidence="4">SHOCT domain-containing protein</fullName>
    </recommendedName>
</protein>
<dbReference type="RefSeq" id="WP_058874656.1">
    <property type="nucleotide sequence ID" value="NZ_LQBK01000033.1"/>
</dbReference>
<evidence type="ECO:0008006" key="4">
    <source>
        <dbReference type="Google" id="ProtNLM"/>
    </source>
</evidence>
<gene>
    <name evidence="2" type="ORF">AVL61_04425</name>
</gene>
<feature type="transmembrane region" description="Helical" evidence="1">
    <location>
        <begin position="20"/>
        <end position="39"/>
    </location>
</feature>
<dbReference type="Proteomes" id="UP000053512">
    <property type="component" value="Unassembled WGS sequence"/>
</dbReference>
<keyword evidence="1" id="KW-0472">Membrane</keyword>